<protein>
    <recommendedName>
        <fullName evidence="2">DUF2769 domain-containing protein</fullName>
    </recommendedName>
</protein>
<evidence type="ECO:0008006" key="2">
    <source>
        <dbReference type="Google" id="ProtNLM"/>
    </source>
</evidence>
<organism evidence="1">
    <name type="scientific">marine sediment metagenome</name>
    <dbReference type="NCBI Taxonomy" id="412755"/>
    <lineage>
        <taxon>unclassified sequences</taxon>
        <taxon>metagenomes</taxon>
        <taxon>ecological metagenomes</taxon>
    </lineage>
</organism>
<dbReference type="InterPro" id="IPR020075">
    <property type="entry name" value="Uncharacterised_AF2234"/>
</dbReference>
<evidence type="ECO:0000313" key="1">
    <source>
        <dbReference type="EMBL" id="KKL52188.1"/>
    </source>
</evidence>
<reference evidence="1" key="1">
    <citation type="journal article" date="2015" name="Nature">
        <title>Complex archaea that bridge the gap between prokaryotes and eukaryotes.</title>
        <authorList>
            <person name="Spang A."/>
            <person name="Saw J.H."/>
            <person name="Jorgensen S.L."/>
            <person name="Zaremba-Niedzwiedzka K."/>
            <person name="Martijn J."/>
            <person name="Lind A.E."/>
            <person name="van Eijk R."/>
            <person name="Schleper C."/>
            <person name="Guy L."/>
            <person name="Ettema T.J."/>
        </authorList>
    </citation>
    <scope>NUCLEOTIDE SEQUENCE</scope>
</reference>
<name>A0A0F9CRX7_9ZZZZ</name>
<dbReference type="EMBL" id="LAZR01031982">
    <property type="protein sequence ID" value="KKL52188.1"/>
    <property type="molecule type" value="Genomic_DNA"/>
</dbReference>
<accession>A0A0F9CRX7</accession>
<dbReference type="AlphaFoldDB" id="A0A0F9CRX7"/>
<sequence>MSEENFKTATYEEKMNMLYSKMSEKQQKDSREQVIYMCRDYCGKCPSYKGTGEESCAFCMVGKSSVITEKKACLCGQCPITRTMSLRWGYYCTDGNANELSQAGK</sequence>
<proteinExistence type="predicted"/>
<dbReference type="Pfam" id="PF10967">
    <property type="entry name" value="DUF2769"/>
    <property type="match status" value="1"/>
</dbReference>
<gene>
    <name evidence="1" type="ORF">LCGC14_2287970</name>
</gene>
<comment type="caution">
    <text evidence="1">The sequence shown here is derived from an EMBL/GenBank/DDBJ whole genome shotgun (WGS) entry which is preliminary data.</text>
</comment>